<keyword evidence="2" id="KW-0472">Membrane</keyword>
<dbReference type="EMBL" id="KQ460847">
    <property type="protein sequence ID" value="KPJ11979.1"/>
    <property type="molecule type" value="Genomic_DNA"/>
</dbReference>
<keyword evidence="5" id="KW-1185">Reference proteome</keyword>
<sequence length="299" mass="32948">MHWFWVTMLLSLIASSGRALGAPQSRQLQPVPTATDAAETAQSHAERQPRAMYFTKAVPLPLPHTPPTTVNISDTDTTTTTPTTNISENTQTNATFNTTTQVSPIKWTKINTTETTNVSIGLQNTTKNATLLTLIDPIIDPQNATLNSRKRNLTPDSVRDDASLEGISESRIVTEKPLSLETTLLQTKMPPIIESSRQVIEPDNRMDTGAIAGISFAALVLTALAGSTGFVLYRRRYLNKPQTLNDKCSNPDSSGYLDDSTIRDNSEEMYSLDNDSFLNSLEAMTIQNYWTDTVKHTKL</sequence>
<gene>
    <name evidence="4" type="ORF">RR48_03582</name>
</gene>
<dbReference type="STRING" id="76193.A0A0N0PBZ2"/>
<keyword evidence="2" id="KW-1133">Transmembrane helix</keyword>
<accession>A0A0N0PBZ2</accession>
<name>A0A0N0PBZ2_PAPMA</name>
<evidence type="ECO:0000256" key="2">
    <source>
        <dbReference type="SAM" id="Phobius"/>
    </source>
</evidence>
<feature type="region of interest" description="Disordered" evidence="1">
    <location>
        <begin position="60"/>
        <end position="83"/>
    </location>
</feature>
<evidence type="ECO:0000256" key="3">
    <source>
        <dbReference type="SAM" id="SignalP"/>
    </source>
</evidence>
<dbReference type="Proteomes" id="UP000053240">
    <property type="component" value="Unassembled WGS sequence"/>
</dbReference>
<feature type="signal peptide" evidence="3">
    <location>
        <begin position="1"/>
        <end position="19"/>
    </location>
</feature>
<protein>
    <submittedName>
        <fullName evidence="4">Uncharacterized protein</fullName>
    </submittedName>
</protein>
<feature type="region of interest" description="Disordered" evidence="1">
    <location>
        <begin position="24"/>
        <end position="47"/>
    </location>
</feature>
<feature type="transmembrane region" description="Helical" evidence="2">
    <location>
        <begin position="210"/>
        <end position="233"/>
    </location>
</feature>
<evidence type="ECO:0000313" key="5">
    <source>
        <dbReference type="Proteomes" id="UP000053240"/>
    </source>
</evidence>
<keyword evidence="3" id="KW-0732">Signal</keyword>
<feature type="compositionally biased region" description="Low complexity" evidence="1">
    <location>
        <begin position="67"/>
        <end position="83"/>
    </location>
</feature>
<organism evidence="4 5">
    <name type="scientific">Papilio machaon</name>
    <name type="common">Old World swallowtail butterfly</name>
    <dbReference type="NCBI Taxonomy" id="76193"/>
    <lineage>
        <taxon>Eukaryota</taxon>
        <taxon>Metazoa</taxon>
        <taxon>Ecdysozoa</taxon>
        <taxon>Arthropoda</taxon>
        <taxon>Hexapoda</taxon>
        <taxon>Insecta</taxon>
        <taxon>Pterygota</taxon>
        <taxon>Neoptera</taxon>
        <taxon>Endopterygota</taxon>
        <taxon>Lepidoptera</taxon>
        <taxon>Glossata</taxon>
        <taxon>Ditrysia</taxon>
        <taxon>Papilionoidea</taxon>
        <taxon>Papilionidae</taxon>
        <taxon>Papilioninae</taxon>
        <taxon>Papilio</taxon>
    </lineage>
</organism>
<evidence type="ECO:0000256" key="1">
    <source>
        <dbReference type="SAM" id="MobiDB-lite"/>
    </source>
</evidence>
<dbReference type="AlphaFoldDB" id="A0A0N0PBZ2"/>
<evidence type="ECO:0000313" key="4">
    <source>
        <dbReference type="EMBL" id="KPJ11979.1"/>
    </source>
</evidence>
<reference evidence="4 5" key="1">
    <citation type="journal article" date="2015" name="Nat. Commun.">
        <title>Outbred genome sequencing and CRISPR/Cas9 gene editing in butterflies.</title>
        <authorList>
            <person name="Li X."/>
            <person name="Fan D."/>
            <person name="Zhang W."/>
            <person name="Liu G."/>
            <person name="Zhang L."/>
            <person name="Zhao L."/>
            <person name="Fang X."/>
            <person name="Chen L."/>
            <person name="Dong Y."/>
            <person name="Chen Y."/>
            <person name="Ding Y."/>
            <person name="Zhao R."/>
            <person name="Feng M."/>
            <person name="Zhu Y."/>
            <person name="Feng Y."/>
            <person name="Jiang X."/>
            <person name="Zhu D."/>
            <person name="Xiang H."/>
            <person name="Feng X."/>
            <person name="Li S."/>
            <person name="Wang J."/>
            <person name="Zhang G."/>
            <person name="Kronforst M.R."/>
            <person name="Wang W."/>
        </authorList>
    </citation>
    <scope>NUCLEOTIDE SEQUENCE [LARGE SCALE GENOMIC DNA]</scope>
    <source>
        <strain evidence="4">Ya'a_city_454_Pm</strain>
        <tissue evidence="4">Whole body</tissue>
    </source>
</reference>
<feature type="chain" id="PRO_5005857214" evidence="3">
    <location>
        <begin position="20"/>
        <end position="299"/>
    </location>
</feature>
<dbReference type="InParanoid" id="A0A0N0PBZ2"/>
<keyword evidence="2" id="KW-0812">Transmembrane</keyword>
<proteinExistence type="predicted"/>